<evidence type="ECO:0000256" key="1">
    <source>
        <dbReference type="SAM" id="SignalP"/>
    </source>
</evidence>
<protein>
    <submittedName>
        <fullName evidence="2">Uncharacterized protein</fullName>
    </submittedName>
</protein>
<keyword evidence="1" id="KW-0732">Signal</keyword>
<accession>A0A2A3TYC4</accession>
<evidence type="ECO:0000313" key="2">
    <source>
        <dbReference type="EMBL" id="PBQ24124.1"/>
    </source>
</evidence>
<sequence length="90" mass="10267">MRLKHKFIIAGLTIALLGLSQVPTQASAKTWHYTEASSNSFSKKKFNKAFIYGYHEYTNLYKTVSSAKKQEPDTIKIITTSKYFTAKKNI</sequence>
<comment type="caution">
    <text evidence="2">The sequence shown here is derived from an EMBL/GenBank/DDBJ whole genome shotgun (WGS) entry which is preliminary data.</text>
</comment>
<dbReference type="EMBL" id="NVYO01000001">
    <property type="protein sequence ID" value="PBQ24124.1"/>
    <property type="molecule type" value="Genomic_DNA"/>
</dbReference>
<name>A0A2A3TYC4_LEVBR</name>
<evidence type="ECO:0000313" key="3">
    <source>
        <dbReference type="Proteomes" id="UP000217918"/>
    </source>
</evidence>
<feature type="chain" id="PRO_5012765518" evidence="1">
    <location>
        <begin position="29"/>
        <end position="90"/>
    </location>
</feature>
<dbReference type="Proteomes" id="UP000217918">
    <property type="component" value="Unassembled WGS sequence"/>
</dbReference>
<feature type="signal peptide" evidence="1">
    <location>
        <begin position="1"/>
        <end position="28"/>
    </location>
</feature>
<reference evidence="2 3" key="1">
    <citation type="submission" date="2017-09" db="EMBL/GenBank/DDBJ databases">
        <title>Genome sequence of Lactobacillus brevis D7.</title>
        <authorList>
            <person name="Kwon M.-S."/>
            <person name="Lim S.K."/>
            <person name="Choi H.-J."/>
        </authorList>
    </citation>
    <scope>NUCLEOTIDE SEQUENCE [LARGE SCALE GENOMIC DNA]</scope>
    <source>
        <strain evidence="2 3">D7</strain>
    </source>
</reference>
<proteinExistence type="predicted"/>
<gene>
    <name evidence="2" type="ORF">CNR29_08845</name>
</gene>
<dbReference type="AlphaFoldDB" id="A0A2A3TYC4"/>
<organism evidence="2 3">
    <name type="scientific">Levilactobacillus brevis</name>
    <name type="common">Lactobacillus brevis</name>
    <dbReference type="NCBI Taxonomy" id="1580"/>
    <lineage>
        <taxon>Bacteria</taxon>
        <taxon>Bacillati</taxon>
        <taxon>Bacillota</taxon>
        <taxon>Bacilli</taxon>
        <taxon>Lactobacillales</taxon>
        <taxon>Lactobacillaceae</taxon>
        <taxon>Levilactobacillus</taxon>
    </lineage>
</organism>